<keyword evidence="4" id="KW-0805">Transcription regulation</keyword>
<dbReference type="InterPro" id="IPR058031">
    <property type="entry name" value="AAA_lid_NorR"/>
</dbReference>
<dbReference type="GO" id="GO:0043565">
    <property type="term" value="F:sequence-specific DNA binding"/>
    <property type="evidence" value="ECO:0007669"/>
    <property type="project" value="InterPro"/>
</dbReference>
<dbReference type="InterPro" id="IPR002078">
    <property type="entry name" value="Sigma_54_int"/>
</dbReference>
<dbReference type="SMART" id="SM00382">
    <property type="entry name" value="AAA"/>
    <property type="match status" value="1"/>
</dbReference>
<dbReference type="CDD" id="cd00009">
    <property type="entry name" value="AAA"/>
    <property type="match status" value="1"/>
</dbReference>
<dbReference type="Gene3D" id="1.10.10.60">
    <property type="entry name" value="Homeodomain-like"/>
    <property type="match status" value="1"/>
</dbReference>
<keyword evidence="6" id="KW-0597">Phosphoprotein</keyword>
<dbReference type="Pfam" id="PF25601">
    <property type="entry name" value="AAA_lid_14"/>
    <property type="match status" value="1"/>
</dbReference>
<dbReference type="AlphaFoldDB" id="A0A0C2YKV5"/>
<dbReference type="SUPFAM" id="SSF46689">
    <property type="entry name" value="Homeodomain-like"/>
    <property type="match status" value="1"/>
</dbReference>
<keyword evidence="1" id="KW-0547">Nucleotide-binding</keyword>
<dbReference type="GO" id="GO:0005524">
    <property type="term" value="F:ATP binding"/>
    <property type="evidence" value="ECO:0007669"/>
    <property type="project" value="UniProtKB-KW"/>
</dbReference>
<gene>
    <name evidence="9" type="ORF">CCC_01836</name>
</gene>
<organism evidence="9 10">
    <name type="scientific">Paramagnetospirillum magnetotacticum MS-1</name>
    <dbReference type="NCBI Taxonomy" id="272627"/>
    <lineage>
        <taxon>Bacteria</taxon>
        <taxon>Pseudomonadati</taxon>
        <taxon>Pseudomonadota</taxon>
        <taxon>Alphaproteobacteria</taxon>
        <taxon>Rhodospirillales</taxon>
        <taxon>Magnetospirillaceae</taxon>
        <taxon>Paramagnetospirillum</taxon>
    </lineage>
</organism>
<comment type="caution">
    <text evidence="9">The sequence shown here is derived from an EMBL/GenBank/DDBJ whole genome shotgun (WGS) entry which is preliminary data.</text>
</comment>
<dbReference type="PRINTS" id="PR01590">
    <property type="entry name" value="HTHFIS"/>
</dbReference>
<dbReference type="InterPro" id="IPR001789">
    <property type="entry name" value="Sig_transdc_resp-reg_receiver"/>
</dbReference>
<dbReference type="PANTHER" id="PTHR32071">
    <property type="entry name" value="TRANSCRIPTIONAL REGULATORY PROTEIN"/>
    <property type="match status" value="1"/>
</dbReference>
<dbReference type="PROSITE" id="PS50045">
    <property type="entry name" value="SIGMA54_INTERACT_4"/>
    <property type="match status" value="1"/>
</dbReference>
<keyword evidence="3" id="KW-0902">Two-component regulatory system</keyword>
<dbReference type="InterPro" id="IPR003593">
    <property type="entry name" value="AAA+_ATPase"/>
</dbReference>
<reference evidence="9 10" key="1">
    <citation type="submission" date="2015-01" db="EMBL/GenBank/DDBJ databases">
        <title>Genome Sequence of Magnetospirillum magnetotacticum Strain MS-1.</title>
        <authorList>
            <person name="Marinov G.K."/>
            <person name="Smalley M.D."/>
            <person name="DeSalvo G."/>
        </authorList>
    </citation>
    <scope>NUCLEOTIDE SEQUENCE [LARGE SCALE GENOMIC DNA]</scope>
    <source>
        <strain evidence="9 10">MS-1</strain>
    </source>
</reference>
<dbReference type="InterPro" id="IPR009057">
    <property type="entry name" value="Homeodomain-like_sf"/>
</dbReference>
<dbReference type="EMBL" id="JXSL01000016">
    <property type="protein sequence ID" value="KIM00425.1"/>
    <property type="molecule type" value="Genomic_DNA"/>
</dbReference>
<keyword evidence="5" id="KW-0804">Transcription</keyword>
<dbReference type="Gene3D" id="1.10.8.60">
    <property type="match status" value="1"/>
</dbReference>
<feature type="domain" description="Sigma-54 factor interaction" evidence="7">
    <location>
        <begin position="149"/>
        <end position="352"/>
    </location>
</feature>
<evidence type="ECO:0000256" key="5">
    <source>
        <dbReference type="ARBA" id="ARBA00023163"/>
    </source>
</evidence>
<dbReference type="Pfam" id="PF00158">
    <property type="entry name" value="Sigma54_activat"/>
    <property type="match status" value="1"/>
</dbReference>
<dbReference type="Gene3D" id="3.40.50.2300">
    <property type="match status" value="1"/>
</dbReference>
<dbReference type="GO" id="GO:0006355">
    <property type="term" value="P:regulation of DNA-templated transcription"/>
    <property type="evidence" value="ECO:0007669"/>
    <property type="project" value="InterPro"/>
</dbReference>
<dbReference type="PANTHER" id="PTHR32071:SF81">
    <property type="entry name" value="PROPIONATE CATABOLISM OPERON REGULATORY PROTEIN"/>
    <property type="match status" value="1"/>
</dbReference>
<dbReference type="Pfam" id="PF02954">
    <property type="entry name" value="HTH_8"/>
    <property type="match status" value="1"/>
</dbReference>
<dbReference type="SUPFAM" id="SSF52540">
    <property type="entry name" value="P-loop containing nucleoside triphosphate hydrolases"/>
    <property type="match status" value="1"/>
</dbReference>
<dbReference type="PROSITE" id="PS50110">
    <property type="entry name" value="RESPONSE_REGULATORY"/>
    <property type="match status" value="1"/>
</dbReference>
<dbReference type="SMART" id="SM00448">
    <property type="entry name" value="REC"/>
    <property type="match status" value="1"/>
</dbReference>
<keyword evidence="10" id="KW-1185">Reference proteome</keyword>
<protein>
    <submittedName>
        <fullName evidence="9">Response regulatory protein</fullName>
    </submittedName>
</protein>
<dbReference type="Proteomes" id="UP000031971">
    <property type="component" value="Unassembled WGS sequence"/>
</dbReference>
<sequence>MDRRSNDRDRMQVLVVEDDEIMLLSLVDRLKLEGIEAIGAPTLKEARWWLGTGGMDLVVCDIRLPDGQGSDLFLEISKLQPGLPFILMTAFGSVADAVALVKAGAVDYLEKPFDLPAFIQLVRRTLATLADMRLADGPAMERFRLGSGLLGQDPAILRLERTIHRIRNLDTPVLISGERGTGKRQLAALIHHNSSRAQGPFVKLNCAPWENDGEVEVDFAAAIERAAGGTLFLDEVAELPERLQGRLIQLISHPHPNMRVIAARRAEGGAEEEGAVRPDLLWRLSVIHIRVPPLRERPEDIVRIARLFLAQAASVAGKRVTGFSPAAEDSLRIQKLPGNGRELRRLVERAVALADGPQVELHHIDSEPEKPIETVDLKTAVEDAERAAILSALARADGAIGKAADFLGISRKNLWEKMRRYDIER</sequence>
<feature type="domain" description="Response regulatory" evidence="8">
    <location>
        <begin position="12"/>
        <end position="126"/>
    </location>
</feature>
<dbReference type="GO" id="GO:0000160">
    <property type="term" value="P:phosphorelay signal transduction system"/>
    <property type="evidence" value="ECO:0007669"/>
    <property type="project" value="UniProtKB-KW"/>
</dbReference>
<evidence type="ECO:0000256" key="3">
    <source>
        <dbReference type="ARBA" id="ARBA00023012"/>
    </source>
</evidence>
<proteinExistence type="predicted"/>
<dbReference type="InterPro" id="IPR002197">
    <property type="entry name" value="HTH_Fis"/>
</dbReference>
<dbReference type="InterPro" id="IPR011006">
    <property type="entry name" value="CheY-like_superfamily"/>
</dbReference>
<dbReference type="RefSeq" id="WP_052472884.1">
    <property type="nucleotide sequence ID" value="NZ_JXSL01000016.1"/>
</dbReference>
<dbReference type="InterPro" id="IPR027417">
    <property type="entry name" value="P-loop_NTPase"/>
</dbReference>
<keyword evidence="2" id="KW-0067">ATP-binding</keyword>
<evidence type="ECO:0000256" key="4">
    <source>
        <dbReference type="ARBA" id="ARBA00023015"/>
    </source>
</evidence>
<evidence type="ECO:0000256" key="2">
    <source>
        <dbReference type="ARBA" id="ARBA00022840"/>
    </source>
</evidence>
<name>A0A0C2YKV5_PARME</name>
<dbReference type="SUPFAM" id="SSF52172">
    <property type="entry name" value="CheY-like"/>
    <property type="match status" value="1"/>
</dbReference>
<dbReference type="STRING" id="272627.CCC_01836"/>
<evidence type="ECO:0000256" key="1">
    <source>
        <dbReference type="ARBA" id="ARBA00022741"/>
    </source>
</evidence>
<evidence type="ECO:0000259" key="7">
    <source>
        <dbReference type="PROSITE" id="PS50045"/>
    </source>
</evidence>
<evidence type="ECO:0000256" key="6">
    <source>
        <dbReference type="PROSITE-ProRule" id="PRU00169"/>
    </source>
</evidence>
<accession>A0A0C2YKV5</accession>
<evidence type="ECO:0000313" key="10">
    <source>
        <dbReference type="Proteomes" id="UP000031971"/>
    </source>
</evidence>
<dbReference type="Pfam" id="PF00072">
    <property type="entry name" value="Response_reg"/>
    <property type="match status" value="1"/>
</dbReference>
<feature type="modified residue" description="4-aspartylphosphate" evidence="6">
    <location>
        <position position="61"/>
    </location>
</feature>
<dbReference type="Gene3D" id="3.40.50.300">
    <property type="entry name" value="P-loop containing nucleotide triphosphate hydrolases"/>
    <property type="match status" value="1"/>
</dbReference>
<evidence type="ECO:0000313" key="9">
    <source>
        <dbReference type="EMBL" id="KIM00425.1"/>
    </source>
</evidence>
<evidence type="ECO:0000259" key="8">
    <source>
        <dbReference type="PROSITE" id="PS50110"/>
    </source>
</evidence>